<accession>A0A1I4Q8L8</accession>
<dbReference type="EMBL" id="FOTR01000015">
    <property type="protein sequence ID" value="SFM36409.1"/>
    <property type="molecule type" value="Genomic_DNA"/>
</dbReference>
<reference evidence="2" key="1">
    <citation type="submission" date="2016-10" db="EMBL/GenBank/DDBJ databases">
        <authorList>
            <person name="Varghese N."/>
            <person name="Submissions S."/>
        </authorList>
    </citation>
    <scope>NUCLEOTIDE SEQUENCE [LARGE SCALE GENOMIC DNA]</scope>
    <source>
        <strain evidence="2">CGMCC 1.4250</strain>
    </source>
</reference>
<organism evidence="1 2">
    <name type="scientific">Gracilibacillus orientalis</name>
    <dbReference type="NCBI Taxonomy" id="334253"/>
    <lineage>
        <taxon>Bacteria</taxon>
        <taxon>Bacillati</taxon>
        <taxon>Bacillota</taxon>
        <taxon>Bacilli</taxon>
        <taxon>Bacillales</taxon>
        <taxon>Bacillaceae</taxon>
        <taxon>Gracilibacillus</taxon>
    </lineage>
</organism>
<proteinExistence type="predicted"/>
<dbReference type="STRING" id="334253.SAMN04487943_11524"/>
<evidence type="ECO:0000313" key="1">
    <source>
        <dbReference type="EMBL" id="SFM36409.1"/>
    </source>
</evidence>
<evidence type="ECO:0000313" key="2">
    <source>
        <dbReference type="Proteomes" id="UP000198565"/>
    </source>
</evidence>
<dbReference type="Proteomes" id="UP000198565">
    <property type="component" value="Unassembled WGS sequence"/>
</dbReference>
<protein>
    <submittedName>
        <fullName evidence="1">Uncharacterized protein</fullName>
    </submittedName>
</protein>
<gene>
    <name evidence="1" type="ORF">SAMN04487943_11524</name>
</gene>
<name>A0A1I4Q8L8_9BACI</name>
<sequence>MDIVQELKSKGFNAIDCIGVGVDLKEMEITLENTNTQELLSMFGIDSRSASLVEEGENLFIIGKNKPIGHFPKENGETVNINEVLHEIKIKIKESV</sequence>
<keyword evidence="2" id="KW-1185">Reference proteome</keyword>
<dbReference type="AlphaFoldDB" id="A0A1I4Q8L8"/>
<dbReference type="RefSeq" id="WP_091485666.1">
    <property type="nucleotide sequence ID" value="NZ_FOTR01000015.1"/>
</dbReference>